<comment type="caution">
    <text evidence="1">The sequence shown here is derived from an EMBL/GenBank/DDBJ whole genome shotgun (WGS) entry which is preliminary data.</text>
</comment>
<reference evidence="2" key="1">
    <citation type="journal article" date="2016" name="Nature">
        <title>The genome of the seagrass Zostera marina reveals angiosperm adaptation to the sea.</title>
        <authorList>
            <person name="Olsen J.L."/>
            <person name="Rouze P."/>
            <person name="Verhelst B."/>
            <person name="Lin Y.-C."/>
            <person name="Bayer T."/>
            <person name="Collen J."/>
            <person name="Dattolo E."/>
            <person name="De Paoli E."/>
            <person name="Dittami S."/>
            <person name="Maumus F."/>
            <person name="Michel G."/>
            <person name="Kersting A."/>
            <person name="Lauritano C."/>
            <person name="Lohaus R."/>
            <person name="Toepel M."/>
            <person name="Tonon T."/>
            <person name="Vanneste K."/>
            <person name="Amirebrahimi M."/>
            <person name="Brakel J."/>
            <person name="Bostroem C."/>
            <person name="Chovatia M."/>
            <person name="Grimwood J."/>
            <person name="Jenkins J.W."/>
            <person name="Jueterbock A."/>
            <person name="Mraz A."/>
            <person name="Stam W.T."/>
            <person name="Tice H."/>
            <person name="Bornberg-Bauer E."/>
            <person name="Green P.J."/>
            <person name="Pearson G.A."/>
            <person name="Procaccini G."/>
            <person name="Duarte C.M."/>
            <person name="Schmutz J."/>
            <person name="Reusch T.B.H."/>
            <person name="Van de Peer Y."/>
        </authorList>
    </citation>
    <scope>NUCLEOTIDE SEQUENCE [LARGE SCALE GENOMIC DNA]</scope>
    <source>
        <strain evidence="2">cv. Finnish</strain>
    </source>
</reference>
<evidence type="ECO:0000313" key="2">
    <source>
        <dbReference type="Proteomes" id="UP000036987"/>
    </source>
</evidence>
<dbReference type="Proteomes" id="UP000036987">
    <property type="component" value="Unassembled WGS sequence"/>
</dbReference>
<protein>
    <submittedName>
        <fullName evidence="1">Uncharacterized protein</fullName>
    </submittedName>
</protein>
<gene>
    <name evidence="1" type="ORF">ZOSMA_287G00270</name>
</gene>
<keyword evidence="2" id="KW-1185">Reference proteome</keyword>
<proteinExistence type="predicted"/>
<dbReference type="AlphaFoldDB" id="A0A0K9PD04"/>
<dbReference type="EMBL" id="LFYR01000955">
    <property type="protein sequence ID" value="KMZ66864.1"/>
    <property type="molecule type" value="Genomic_DNA"/>
</dbReference>
<sequence>MMNKGIVKMKAQTWIEIDQTVHGFESGSKSHPNYDIIVKYLGDLLERIEAAGYVPNIDIVVQNEDDNLKEEMIRDHSEN</sequence>
<name>A0A0K9PD04_ZOSMR</name>
<accession>A0A0K9PD04</accession>
<dbReference type="OrthoDB" id="185373at2759"/>
<dbReference type="OMA" id="TWIEIDQ"/>
<evidence type="ECO:0000313" key="1">
    <source>
        <dbReference type="EMBL" id="KMZ66864.1"/>
    </source>
</evidence>
<organism evidence="1 2">
    <name type="scientific">Zostera marina</name>
    <name type="common">Eelgrass</name>
    <dbReference type="NCBI Taxonomy" id="29655"/>
    <lineage>
        <taxon>Eukaryota</taxon>
        <taxon>Viridiplantae</taxon>
        <taxon>Streptophyta</taxon>
        <taxon>Embryophyta</taxon>
        <taxon>Tracheophyta</taxon>
        <taxon>Spermatophyta</taxon>
        <taxon>Magnoliopsida</taxon>
        <taxon>Liliopsida</taxon>
        <taxon>Zosteraceae</taxon>
        <taxon>Zostera</taxon>
    </lineage>
</organism>